<keyword evidence="2" id="KW-1185">Reference proteome</keyword>
<evidence type="ECO:0000313" key="2">
    <source>
        <dbReference type="Proteomes" id="UP001303046"/>
    </source>
</evidence>
<dbReference type="EMBL" id="JAVFWL010000006">
    <property type="protein sequence ID" value="KAK6765262.1"/>
    <property type="molecule type" value="Genomic_DNA"/>
</dbReference>
<name>A0ABR1ERJ9_NECAM</name>
<protein>
    <submittedName>
        <fullName evidence="1">Uncharacterized protein</fullName>
    </submittedName>
</protein>
<accession>A0ABR1ERJ9</accession>
<proteinExistence type="predicted"/>
<gene>
    <name evidence="1" type="primary">Necator_chrX.g25431</name>
    <name evidence="1" type="ORF">RB195_025265</name>
</gene>
<dbReference type="Proteomes" id="UP001303046">
    <property type="component" value="Unassembled WGS sequence"/>
</dbReference>
<sequence>MSSEPGVLGLLHYILGGLIRSPNLSSPPAQRGGQSVYHVHFPTQVNLAGAFGYVRSVERDWGIRDPSVAHEHRLLHIQLKTDTSTCFVEFCQHSFRLADARSYQRNEDSVNAGRQLSLPCHPIKIFASISQEWQ</sequence>
<comment type="caution">
    <text evidence="1">The sequence shown here is derived from an EMBL/GenBank/DDBJ whole genome shotgun (WGS) entry which is preliminary data.</text>
</comment>
<reference evidence="1 2" key="1">
    <citation type="submission" date="2023-08" db="EMBL/GenBank/DDBJ databases">
        <title>A Necator americanus chromosomal reference genome.</title>
        <authorList>
            <person name="Ilik V."/>
            <person name="Petrzelkova K.J."/>
            <person name="Pardy F."/>
            <person name="Fuh T."/>
            <person name="Niatou-Singa F.S."/>
            <person name="Gouil Q."/>
            <person name="Baker L."/>
            <person name="Ritchie M.E."/>
            <person name="Jex A.R."/>
            <person name="Gazzola D."/>
            <person name="Li H."/>
            <person name="Toshio Fujiwara R."/>
            <person name="Zhan B."/>
            <person name="Aroian R.V."/>
            <person name="Pafco B."/>
            <person name="Schwarz E.M."/>
        </authorList>
    </citation>
    <scope>NUCLEOTIDE SEQUENCE [LARGE SCALE GENOMIC DNA]</scope>
    <source>
        <strain evidence="1 2">Aroian</strain>
        <tissue evidence="1">Whole animal</tissue>
    </source>
</reference>
<evidence type="ECO:0000313" key="1">
    <source>
        <dbReference type="EMBL" id="KAK6765262.1"/>
    </source>
</evidence>
<organism evidence="1 2">
    <name type="scientific">Necator americanus</name>
    <name type="common">Human hookworm</name>
    <dbReference type="NCBI Taxonomy" id="51031"/>
    <lineage>
        <taxon>Eukaryota</taxon>
        <taxon>Metazoa</taxon>
        <taxon>Ecdysozoa</taxon>
        <taxon>Nematoda</taxon>
        <taxon>Chromadorea</taxon>
        <taxon>Rhabditida</taxon>
        <taxon>Rhabditina</taxon>
        <taxon>Rhabditomorpha</taxon>
        <taxon>Strongyloidea</taxon>
        <taxon>Ancylostomatidae</taxon>
        <taxon>Bunostominae</taxon>
        <taxon>Necator</taxon>
    </lineage>
</organism>